<proteinExistence type="predicted"/>
<feature type="domain" description="O-methyltransferase dimerisation" evidence="6">
    <location>
        <begin position="41"/>
        <end position="115"/>
    </location>
</feature>
<geneLocation type="plasmid" evidence="8">
    <name>pjcm18538 dna</name>
</geneLocation>
<feature type="active site" description="Proton acceptor" evidence="4">
    <location>
        <position position="275"/>
    </location>
</feature>
<evidence type="ECO:0000256" key="2">
    <source>
        <dbReference type="ARBA" id="ARBA00022679"/>
    </source>
</evidence>
<keyword evidence="3" id="KW-0949">S-adenosyl-L-methionine</keyword>
<dbReference type="InterPro" id="IPR016461">
    <property type="entry name" value="COMT-like"/>
</dbReference>
<keyword evidence="2 7" id="KW-0808">Transferase</keyword>
<dbReference type="KEGG" id="marz:MARA_16150"/>
<dbReference type="GO" id="GO:0046983">
    <property type="term" value="F:protein dimerization activity"/>
    <property type="evidence" value="ECO:0007669"/>
    <property type="project" value="InterPro"/>
</dbReference>
<evidence type="ECO:0000256" key="4">
    <source>
        <dbReference type="PIRSR" id="PIRSR005739-1"/>
    </source>
</evidence>
<dbReference type="Pfam" id="PF08100">
    <property type="entry name" value="Dimerisation"/>
    <property type="match status" value="1"/>
</dbReference>
<dbReference type="SUPFAM" id="SSF53335">
    <property type="entry name" value="S-adenosyl-L-methionine-dependent methyltransferases"/>
    <property type="match status" value="1"/>
</dbReference>
<feature type="domain" description="O-methyltransferase C-terminal" evidence="5">
    <location>
        <begin position="139"/>
        <end position="346"/>
    </location>
</feature>
<dbReference type="PIRSF" id="PIRSF005739">
    <property type="entry name" value="O-mtase"/>
    <property type="match status" value="1"/>
</dbReference>
<dbReference type="InterPro" id="IPR036388">
    <property type="entry name" value="WH-like_DNA-bd_sf"/>
</dbReference>
<dbReference type="EMBL" id="AP022593">
    <property type="protein sequence ID" value="BBY48147.1"/>
    <property type="molecule type" value="Genomic_DNA"/>
</dbReference>
<dbReference type="InterPro" id="IPR029063">
    <property type="entry name" value="SAM-dependent_MTases_sf"/>
</dbReference>
<evidence type="ECO:0000259" key="5">
    <source>
        <dbReference type="Pfam" id="PF00891"/>
    </source>
</evidence>
<organism evidence="7 8">
    <name type="scientific">Mycolicibacterium arabiense</name>
    <dbReference type="NCBI Taxonomy" id="1286181"/>
    <lineage>
        <taxon>Bacteria</taxon>
        <taxon>Bacillati</taxon>
        <taxon>Actinomycetota</taxon>
        <taxon>Actinomycetes</taxon>
        <taxon>Mycobacteriales</taxon>
        <taxon>Mycobacteriaceae</taxon>
        <taxon>Mycolicibacterium</taxon>
    </lineage>
</organism>
<dbReference type="Gene3D" id="1.10.10.10">
    <property type="entry name" value="Winged helix-like DNA-binding domain superfamily/Winged helix DNA-binding domain"/>
    <property type="match status" value="1"/>
</dbReference>
<evidence type="ECO:0000259" key="6">
    <source>
        <dbReference type="Pfam" id="PF08100"/>
    </source>
</evidence>
<keyword evidence="8" id="KW-1185">Reference proteome</keyword>
<evidence type="ECO:0000313" key="7">
    <source>
        <dbReference type="EMBL" id="BBY48147.1"/>
    </source>
</evidence>
<evidence type="ECO:0000313" key="8">
    <source>
        <dbReference type="Proteomes" id="UP000467428"/>
    </source>
</evidence>
<dbReference type="PANTHER" id="PTHR43712">
    <property type="entry name" value="PUTATIVE (AFU_ORTHOLOGUE AFUA_4G14580)-RELATED"/>
    <property type="match status" value="1"/>
</dbReference>
<dbReference type="InterPro" id="IPR001077">
    <property type="entry name" value="COMT_C"/>
</dbReference>
<dbReference type="RefSeq" id="WP_163917981.1">
    <property type="nucleotide sequence ID" value="NZ_AP022593.1"/>
</dbReference>
<sequence>MTVPSKPKAPPAWLIDGIGRVRSVLTDASRAAVPPNIVLLEMAQGAWLTQALYIAAELGIADALRDGPRTADDVAQLVDAKPDATYRVMRALAANGVLTLRRDGRFALTRVGQALRSDHEGSMAPMIKLVGRAEHWEHWSRLMHSVRTGQTAVEALRGMSAWDYLESNPEYAAVFNDAMTGVSAVAIETAVPLYDFADRKLVVDVGGGHGALLAKILTQTPTARGVLFDLPTVVEGARPILAAAGVADRCTVEDGSFFDSVPDGADAYVMKTVIHDWDDEEAVAILRNVRTAIADGGKLLLFEMVLPEGAPPHPGMLLDLEMLVHAGGRERTAREYADLLARGGFRLKRVIATPGPMSIVEALPA</sequence>
<dbReference type="Pfam" id="PF00891">
    <property type="entry name" value="Methyltransf_2"/>
    <property type="match status" value="1"/>
</dbReference>
<dbReference type="CDD" id="cd02440">
    <property type="entry name" value="AdoMet_MTases"/>
    <property type="match status" value="1"/>
</dbReference>
<reference evidence="7 8" key="1">
    <citation type="journal article" date="2019" name="Emerg. Microbes Infect.">
        <title>Comprehensive subspecies identification of 175 nontuberculous mycobacteria species based on 7547 genomic profiles.</title>
        <authorList>
            <person name="Matsumoto Y."/>
            <person name="Kinjo T."/>
            <person name="Motooka D."/>
            <person name="Nabeya D."/>
            <person name="Jung N."/>
            <person name="Uechi K."/>
            <person name="Horii T."/>
            <person name="Iida T."/>
            <person name="Fujita J."/>
            <person name="Nakamura S."/>
        </authorList>
    </citation>
    <scope>NUCLEOTIDE SEQUENCE [LARGE SCALE GENOMIC DNA]</scope>
    <source>
        <strain evidence="7 8">JCM 18538</strain>
    </source>
</reference>
<evidence type="ECO:0000256" key="3">
    <source>
        <dbReference type="ARBA" id="ARBA00022691"/>
    </source>
</evidence>
<dbReference type="Gene3D" id="3.40.50.150">
    <property type="entry name" value="Vaccinia Virus protein VP39"/>
    <property type="match status" value="1"/>
</dbReference>
<keyword evidence="1 7" id="KW-0489">Methyltransferase</keyword>
<dbReference type="SUPFAM" id="SSF46785">
    <property type="entry name" value="Winged helix' DNA-binding domain"/>
    <property type="match status" value="1"/>
</dbReference>
<dbReference type="Proteomes" id="UP000467428">
    <property type="component" value="Chromosome"/>
</dbReference>
<dbReference type="InterPro" id="IPR036390">
    <property type="entry name" value="WH_DNA-bd_sf"/>
</dbReference>
<evidence type="ECO:0000256" key="1">
    <source>
        <dbReference type="ARBA" id="ARBA00022603"/>
    </source>
</evidence>
<dbReference type="PANTHER" id="PTHR43712:SF2">
    <property type="entry name" value="O-METHYLTRANSFERASE CICE"/>
    <property type="match status" value="1"/>
</dbReference>
<dbReference type="GO" id="GO:0032259">
    <property type="term" value="P:methylation"/>
    <property type="evidence" value="ECO:0007669"/>
    <property type="project" value="UniProtKB-KW"/>
</dbReference>
<dbReference type="AlphaFoldDB" id="A0A7I7RUB1"/>
<dbReference type="InterPro" id="IPR012967">
    <property type="entry name" value="COMT_dimerisation"/>
</dbReference>
<protein>
    <submittedName>
        <fullName evidence="7">Hydroxyneurosporene-O-methyltransferase</fullName>
    </submittedName>
</protein>
<gene>
    <name evidence="7" type="ORF">MARA_16150</name>
</gene>
<dbReference type="PROSITE" id="PS51683">
    <property type="entry name" value="SAM_OMT_II"/>
    <property type="match status" value="1"/>
</dbReference>
<accession>A0A7I7RUB1</accession>
<dbReference type="GO" id="GO:0008171">
    <property type="term" value="F:O-methyltransferase activity"/>
    <property type="evidence" value="ECO:0007669"/>
    <property type="project" value="InterPro"/>
</dbReference>
<name>A0A7I7RUB1_9MYCO</name>